<name>A0A413Z0E2_9FIRM</name>
<dbReference type="Proteomes" id="UP000285844">
    <property type="component" value="Unassembled WGS sequence"/>
</dbReference>
<accession>A0A413Z0E2</accession>
<protein>
    <submittedName>
        <fullName evidence="2">DUF3847 domain-containing protein</fullName>
    </submittedName>
</protein>
<evidence type="ECO:0000313" key="3">
    <source>
        <dbReference type="Proteomes" id="UP000285844"/>
    </source>
</evidence>
<reference evidence="2 3" key="1">
    <citation type="submission" date="2018-08" db="EMBL/GenBank/DDBJ databases">
        <title>A genome reference for cultivated species of the human gut microbiota.</title>
        <authorList>
            <person name="Zou Y."/>
            <person name="Xue W."/>
            <person name="Luo G."/>
        </authorList>
    </citation>
    <scope>NUCLEOTIDE SEQUENCE [LARGE SCALE GENOMIC DNA]</scope>
    <source>
        <strain evidence="2 3">AM37-3BH</strain>
    </source>
</reference>
<dbReference type="AlphaFoldDB" id="A0A413Z0E2"/>
<evidence type="ECO:0000313" key="2">
    <source>
        <dbReference type="EMBL" id="RHC14765.1"/>
    </source>
</evidence>
<comment type="caution">
    <text evidence="2">The sequence shown here is derived from an EMBL/GenBank/DDBJ whole genome shotgun (WGS) entry which is preliminary data.</text>
</comment>
<dbReference type="InterPro" id="IPR024215">
    <property type="entry name" value="DUF3847"/>
</dbReference>
<evidence type="ECO:0000256" key="1">
    <source>
        <dbReference type="SAM" id="Coils"/>
    </source>
</evidence>
<proteinExistence type="predicted"/>
<dbReference type="Pfam" id="PF12958">
    <property type="entry name" value="DUF3847"/>
    <property type="match status" value="1"/>
</dbReference>
<dbReference type="EMBL" id="QSHM01000002">
    <property type="protein sequence ID" value="RHC14765.1"/>
    <property type="molecule type" value="Genomic_DNA"/>
</dbReference>
<gene>
    <name evidence="2" type="ORF">DW858_02790</name>
</gene>
<feature type="coiled-coil region" evidence="1">
    <location>
        <begin position="7"/>
        <end position="41"/>
    </location>
</feature>
<sequence>MEENEKLHKIRSEIEKAKQEKQQAERQLVRAENRLKYRENMSRKARTHRLIVLGAVMEQYFPELKELSEVQFGQMMEHLDINAFHEAFYKALANGRQEDC</sequence>
<dbReference type="RefSeq" id="WP_118362424.1">
    <property type="nucleotide sequence ID" value="NZ_QSHM01000002.1"/>
</dbReference>
<organism evidence="2 3">
    <name type="scientific">Lachnospira eligens</name>
    <dbReference type="NCBI Taxonomy" id="39485"/>
    <lineage>
        <taxon>Bacteria</taxon>
        <taxon>Bacillati</taxon>
        <taxon>Bacillota</taxon>
        <taxon>Clostridia</taxon>
        <taxon>Lachnospirales</taxon>
        <taxon>Lachnospiraceae</taxon>
        <taxon>Lachnospira</taxon>
    </lineage>
</organism>
<keyword evidence="1" id="KW-0175">Coiled coil</keyword>